<evidence type="ECO:0000256" key="5">
    <source>
        <dbReference type="ARBA" id="ARBA00022525"/>
    </source>
</evidence>
<dbReference type="SUPFAM" id="SSF51604">
    <property type="entry name" value="Enolase C-terminal domain-like"/>
    <property type="match status" value="1"/>
</dbReference>
<dbReference type="Pfam" id="PF03952">
    <property type="entry name" value="Enolase_N"/>
    <property type="match status" value="1"/>
</dbReference>
<dbReference type="InterPro" id="IPR020810">
    <property type="entry name" value="Enolase_C"/>
</dbReference>
<keyword evidence="14" id="KW-1185">Reference proteome</keyword>
<comment type="similarity">
    <text evidence="2 10">Belongs to the enolase family.</text>
</comment>
<dbReference type="PIRSF" id="PIRSF001400">
    <property type="entry name" value="Enolase"/>
    <property type="match status" value="1"/>
</dbReference>
<dbReference type="InterPro" id="IPR020811">
    <property type="entry name" value="Enolase_N"/>
</dbReference>
<keyword evidence="5 10" id="KW-0964">Secreted</keyword>
<name>A0ABT7QNA6_9GAMM</name>
<dbReference type="SUPFAM" id="SSF54826">
    <property type="entry name" value="Enolase N-terminal domain-like"/>
    <property type="match status" value="1"/>
</dbReference>
<evidence type="ECO:0000259" key="11">
    <source>
        <dbReference type="SMART" id="SM01192"/>
    </source>
</evidence>
<comment type="subunit">
    <text evidence="10">Component of the RNA degradosome, a multiprotein complex involved in RNA processing and mRNA degradation.</text>
</comment>
<dbReference type="SMART" id="SM01193">
    <property type="entry name" value="Enolase_N"/>
    <property type="match status" value="1"/>
</dbReference>
<feature type="binding site" evidence="10">
    <location>
        <position position="289"/>
    </location>
    <ligand>
        <name>Mg(2+)</name>
        <dbReference type="ChEBI" id="CHEBI:18420"/>
    </ligand>
</feature>
<feature type="binding site" evidence="10">
    <location>
        <position position="316"/>
    </location>
    <ligand>
        <name>Mg(2+)</name>
        <dbReference type="ChEBI" id="CHEBI:18420"/>
    </ligand>
</feature>
<feature type="domain" description="Enolase N-terminal" evidence="12">
    <location>
        <begin position="10"/>
        <end position="139"/>
    </location>
</feature>
<dbReference type="NCBIfam" id="TIGR01060">
    <property type="entry name" value="eno"/>
    <property type="match status" value="1"/>
</dbReference>
<dbReference type="InterPro" id="IPR000941">
    <property type="entry name" value="Enolase"/>
</dbReference>
<dbReference type="EC" id="4.2.1.11" evidence="3 10"/>
<reference evidence="13" key="1">
    <citation type="submission" date="2022-08" db="EMBL/GenBank/DDBJ databases">
        <authorList>
            <person name="Dzunkova M."/>
            <person name="La Clair J."/>
            <person name="Tyml T."/>
            <person name="Doud D."/>
            <person name="Schulz F."/>
            <person name="Piquer S."/>
            <person name="Porcel Sanchis D."/>
            <person name="Osborn A."/>
            <person name="Robinson D."/>
            <person name="Louie K.B."/>
            <person name="Bowen B.P."/>
            <person name="Bowers R."/>
            <person name="Lee J."/>
            <person name="Arnau Llombart V."/>
            <person name="Diaz Villanueva W."/>
            <person name="Gosliner T."/>
            <person name="Northen T."/>
            <person name="Cheng J.-F."/>
            <person name="Burkart M.D."/>
            <person name="Woyke T."/>
        </authorList>
    </citation>
    <scope>NUCLEOTIDE SEQUENCE</scope>
    <source>
        <strain evidence="13">Df01</strain>
    </source>
</reference>
<evidence type="ECO:0000256" key="9">
    <source>
        <dbReference type="ARBA" id="ARBA00045763"/>
    </source>
</evidence>
<evidence type="ECO:0000259" key="12">
    <source>
        <dbReference type="SMART" id="SM01193"/>
    </source>
</evidence>
<evidence type="ECO:0000256" key="3">
    <source>
        <dbReference type="ARBA" id="ARBA00012058"/>
    </source>
</evidence>
<organism evidence="13 14">
    <name type="scientific">Candidatus Doriopsillibacter californiensis</name>
    <dbReference type="NCBI Taxonomy" id="2970740"/>
    <lineage>
        <taxon>Bacteria</taxon>
        <taxon>Pseudomonadati</taxon>
        <taxon>Pseudomonadota</taxon>
        <taxon>Gammaproteobacteria</taxon>
        <taxon>Candidatus Tethybacterales</taxon>
        <taxon>Candidatus Persebacteraceae</taxon>
        <taxon>Candidatus Doriopsillibacter</taxon>
    </lineage>
</organism>
<keyword evidence="10" id="KW-0963">Cytoplasm</keyword>
<feature type="active site" description="Proton acceptor" evidence="10">
    <location>
        <position position="341"/>
    </location>
</feature>
<dbReference type="Gene3D" id="3.30.390.10">
    <property type="entry name" value="Enolase-like, N-terminal domain"/>
    <property type="match status" value="1"/>
</dbReference>
<comment type="cofactor">
    <cofactor evidence="10">
        <name>Mg(2+)</name>
        <dbReference type="ChEBI" id="CHEBI:18420"/>
    </cofactor>
    <text evidence="10">Binds a second Mg(2+) ion via substrate during catalysis.</text>
</comment>
<feature type="active site" description="Proton donor" evidence="10">
    <location>
        <position position="208"/>
    </location>
</feature>
<dbReference type="PANTHER" id="PTHR11902">
    <property type="entry name" value="ENOLASE"/>
    <property type="match status" value="1"/>
</dbReference>
<evidence type="ECO:0000313" key="14">
    <source>
        <dbReference type="Proteomes" id="UP001168167"/>
    </source>
</evidence>
<dbReference type="Pfam" id="PF00113">
    <property type="entry name" value="Enolase_C"/>
    <property type="match status" value="1"/>
</dbReference>
<feature type="binding site" evidence="10">
    <location>
        <position position="166"/>
    </location>
    <ligand>
        <name>(2R)-2-phosphoglycerate</name>
        <dbReference type="ChEBI" id="CHEBI:58289"/>
    </ligand>
</feature>
<feature type="binding site" evidence="10">
    <location>
        <position position="341"/>
    </location>
    <ligand>
        <name>(2R)-2-phosphoglycerate</name>
        <dbReference type="ChEBI" id="CHEBI:58289"/>
    </ligand>
</feature>
<comment type="caution">
    <text evidence="13">The sequence shown here is derived from an EMBL/GenBank/DDBJ whole genome shotgun (WGS) entry which is preliminary data.</text>
</comment>
<feature type="binding site" evidence="10">
    <location>
        <position position="370"/>
    </location>
    <ligand>
        <name>(2R)-2-phosphoglycerate</name>
        <dbReference type="ChEBI" id="CHEBI:58289"/>
    </ligand>
</feature>
<evidence type="ECO:0000256" key="4">
    <source>
        <dbReference type="ARBA" id="ARBA00017068"/>
    </source>
</evidence>
<dbReference type="Gene3D" id="3.20.20.120">
    <property type="entry name" value="Enolase-like C-terminal domain"/>
    <property type="match status" value="1"/>
</dbReference>
<dbReference type="CDD" id="cd03313">
    <property type="entry name" value="enolase"/>
    <property type="match status" value="1"/>
</dbReference>
<reference evidence="13" key="2">
    <citation type="journal article" date="2023" name="Microbiome">
        <title>Synthase-selected sorting approach identifies a beta-lactone synthase in a nudibranch symbiotic bacterium.</title>
        <authorList>
            <person name="Dzunkova M."/>
            <person name="La Clair J.J."/>
            <person name="Tyml T."/>
            <person name="Doud D."/>
            <person name="Schulz F."/>
            <person name="Piquer-Esteban S."/>
            <person name="Porcel Sanchis D."/>
            <person name="Osborn A."/>
            <person name="Robinson D."/>
            <person name="Louie K.B."/>
            <person name="Bowen B.P."/>
            <person name="Bowers R.M."/>
            <person name="Lee J."/>
            <person name="Arnau V."/>
            <person name="Diaz-Villanueva W."/>
            <person name="Stepanauskas R."/>
            <person name="Gosliner T."/>
            <person name="Date S.V."/>
            <person name="Northen T.R."/>
            <person name="Cheng J.F."/>
            <person name="Burkart M.D."/>
            <person name="Woyke T."/>
        </authorList>
    </citation>
    <scope>NUCLEOTIDE SEQUENCE</scope>
    <source>
        <strain evidence="13">Df01</strain>
    </source>
</reference>
<dbReference type="InterPro" id="IPR036849">
    <property type="entry name" value="Enolase-like_C_sf"/>
</dbReference>
<dbReference type="InterPro" id="IPR029017">
    <property type="entry name" value="Enolase-like_N"/>
</dbReference>
<feature type="domain" description="Enolase C-terminal TIM barrel" evidence="11">
    <location>
        <begin position="142"/>
        <end position="429"/>
    </location>
</feature>
<evidence type="ECO:0000256" key="7">
    <source>
        <dbReference type="ARBA" id="ARBA00023152"/>
    </source>
</evidence>
<proteinExistence type="inferred from homology"/>
<evidence type="ECO:0000256" key="2">
    <source>
        <dbReference type="ARBA" id="ARBA00009604"/>
    </source>
</evidence>
<feature type="binding site" evidence="10">
    <location>
        <position position="392"/>
    </location>
    <ligand>
        <name>(2R)-2-phosphoglycerate</name>
        <dbReference type="ChEBI" id="CHEBI:58289"/>
    </ligand>
</feature>
<dbReference type="PRINTS" id="PR00148">
    <property type="entry name" value="ENOLASE"/>
</dbReference>
<dbReference type="PANTHER" id="PTHR11902:SF1">
    <property type="entry name" value="ENOLASE"/>
    <property type="match status" value="1"/>
</dbReference>
<accession>A0ABT7QNA6</accession>
<comment type="subcellular location">
    <subcellularLocation>
        <location evidence="10">Cytoplasm</location>
    </subcellularLocation>
    <subcellularLocation>
        <location evidence="10">Secreted</location>
    </subcellularLocation>
    <subcellularLocation>
        <location evidence="10">Cell surface</location>
    </subcellularLocation>
    <text evidence="10">Fractions of enolase are present in both the cytoplasm and on the cell surface.</text>
</comment>
<dbReference type="Proteomes" id="UP001168167">
    <property type="component" value="Unassembled WGS sequence"/>
</dbReference>
<dbReference type="SFLD" id="SFLDG00178">
    <property type="entry name" value="enolase"/>
    <property type="match status" value="1"/>
</dbReference>
<evidence type="ECO:0000256" key="10">
    <source>
        <dbReference type="HAMAP-Rule" id="MF_00318"/>
    </source>
</evidence>
<sequence length="431" mass="45351">MTNGQDGAVISSLRGREILDSRGNPTVEAEIHLTGGATAIAAAPSGASTGTREAVELRDGDKRLAGKGVRRAVSHINNDIAAAIIGADASQQGDIDATLISLDGSKDKSRLGANALLAVSLATAKAAAIHAGVPLHVHLGGGNTMPVPMMNILNGGAHAANNLDIQEFMIMPLGFNDFASALFAGTEVFHVLRRLLLSRGDTTAVGDEGGFAPNLRGGTTEALDLLTEAITRAGYTPGCDIAIAMDCAASEFYRDGVYVLKTENFRGDAAMLVELLARWANTYPIVSIEDACAEDDWDGWKILSERLADKLQLVGDDLFVTNCALLQRGIDQQIGTALLAKPNQAGTVTETQQAVRLAQQAGYGVVLSHRSGETEFSEIADMAVAYDAGQIKTGAPCRGERVAKYNRLLRIADELTVTAPYRGVATLARQP</sequence>
<keyword evidence="10" id="KW-0479">Metal-binding</keyword>
<feature type="binding site" evidence="10">
    <location>
        <position position="371"/>
    </location>
    <ligand>
        <name>(2R)-2-phosphoglycerate</name>
        <dbReference type="ChEBI" id="CHEBI:58289"/>
    </ligand>
</feature>
<feature type="binding site" evidence="10">
    <location>
        <position position="246"/>
    </location>
    <ligand>
        <name>Mg(2+)</name>
        <dbReference type="ChEBI" id="CHEBI:18420"/>
    </ligand>
</feature>
<evidence type="ECO:0000256" key="1">
    <source>
        <dbReference type="ARBA" id="ARBA00005031"/>
    </source>
</evidence>
<dbReference type="EMBL" id="JANQAO010000004">
    <property type="protein sequence ID" value="MDM5148126.1"/>
    <property type="molecule type" value="Genomic_DNA"/>
</dbReference>
<evidence type="ECO:0000256" key="8">
    <source>
        <dbReference type="ARBA" id="ARBA00023239"/>
    </source>
</evidence>
<dbReference type="SFLD" id="SFLDF00002">
    <property type="entry name" value="enolase"/>
    <property type="match status" value="1"/>
</dbReference>
<keyword evidence="7 10" id="KW-0324">Glycolysis</keyword>
<evidence type="ECO:0000313" key="13">
    <source>
        <dbReference type="EMBL" id="MDM5148126.1"/>
    </source>
</evidence>
<dbReference type="SFLD" id="SFLDS00001">
    <property type="entry name" value="Enolase"/>
    <property type="match status" value="1"/>
</dbReference>
<dbReference type="SMART" id="SM01192">
    <property type="entry name" value="Enolase_C"/>
    <property type="match status" value="1"/>
</dbReference>
<gene>
    <name evidence="10 13" type="primary">eno</name>
    <name evidence="13" type="ORF">NQX30_07090</name>
</gene>
<keyword evidence="8 10" id="KW-0456">Lyase</keyword>
<comment type="catalytic activity">
    <reaction evidence="10">
        <text>(2R)-2-phosphoglycerate = phosphoenolpyruvate + H2O</text>
        <dbReference type="Rhea" id="RHEA:10164"/>
        <dbReference type="ChEBI" id="CHEBI:15377"/>
        <dbReference type="ChEBI" id="CHEBI:58289"/>
        <dbReference type="ChEBI" id="CHEBI:58702"/>
        <dbReference type="EC" id="4.2.1.11"/>
    </reaction>
</comment>
<evidence type="ECO:0000256" key="6">
    <source>
        <dbReference type="ARBA" id="ARBA00022842"/>
    </source>
</evidence>
<keyword evidence="6 10" id="KW-0460">Magnesium</keyword>
<dbReference type="HAMAP" id="MF_00318">
    <property type="entry name" value="Enolase"/>
    <property type="match status" value="1"/>
</dbReference>
<protein>
    <recommendedName>
        <fullName evidence="4 10">Enolase</fullName>
        <ecNumber evidence="3 10">4.2.1.11</ecNumber>
    </recommendedName>
    <alternativeName>
        <fullName evidence="10">2-phospho-D-glycerate hydro-lyase</fullName>
    </alternativeName>
    <alternativeName>
        <fullName evidence="10">2-phosphoglycerate dehydratase</fullName>
    </alternativeName>
</protein>
<comment type="pathway">
    <text evidence="1 10">Carbohydrate degradation; glycolysis; pyruvate from D-glyceraldehyde 3-phosphate: step 4/5.</text>
</comment>
<dbReference type="GO" id="GO:0004634">
    <property type="term" value="F:phosphopyruvate hydratase activity"/>
    <property type="evidence" value="ECO:0007669"/>
    <property type="project" value="UniProtKB-EC"/>
</dbReference>
<comment type="function">
    <text evidence="9 10">Catalyzes the reversible conversion of 2-phosphoglycerate (2-PG) into phosphoenolpyruvate (PEP). It is essential for the degradation of carbohydrates via glycolysis.</text>
</comment>